<sequence length="92" mass="10490">MKEYNKLKRTTAHVTQFGGPNSLHLRWPASDGRTNRNPKLPTSAASALHIRVCEAHKSGWRVMSCFSFKIFSTVVSHKIEEPRYLFTEANSE</sequence>
<evidence type="ECO:0000313" key="2">
    <source>
        <dbReference type="Proteomes" id="UP001189624"/>
    </source>
</evidence>
<protein>
    <submittedName>
        <fullName evidence="1">Uncharacterized protein</fullName>
    </submittedName>
</protein>
<organism evidence="1 2">
    <name type="scientific">Sphenostylis stenocarpa</name>
    <dbReference type="NCBI Taxonomy" id="92480"/>
    <lineage>
        <taxon>Eukaryota</taxon>
        <taxon>Viridiplantae</taxon>
        <taxon>Streptophyta</taxon>
        <taxon>Embryophyta</taxon>
        <taxon>Tracheophyta</taxon>
        <taxon>Spermatophyta</taxon>
        <taxon>Magnoliopsida</taxon>
        <taxon>eudicotyledons</taxon>
        <taxon>Gunneridae</taxon>
        <taxon>Pentapetalae</taxon>
        <taxon>rosids</taxon>
        <taxon>fabids</taxon>
        <taxon>Fabales</taxon>
        <taxon>Fabaceae</taxon>
        <taxon>Papilionoideae</taxon>
        <taxon>50 kb inversion clade</taxon>
        <taxon>NPAAA clade</taxon>
        <taxon>indigoferoid/millettioid clade</taxon>
        <taxon>Phaseoleae</taxon>
        <taxon>Sphenostylis</taxon>
    </lineage>
</organism>
<keyword evidence="2" id="KW-1185">Reference proteome</keyword>
<gene>
    <name evidence="1" type="ORF">AYBTSS11_LOCUS28016</name>
</gene>
<dbReference type="EMBL" id="OY731406">
    <property type="protein sequence ID" value="CAJ1975889.1"/>
    <property type="molecule type" value="Genomic_DNA"/>
</dbReference>
<reference evidence="1" key="1">
    <citation type="submission" date="2023-10" db="EMBL/GenBank/DDBJ databases">
        <authorList>
            <person name="Domelevo Entfellner J.-B."/>
        </authorList>
    </citation>
    <scope>NUCLEOTIDE SEQUENCE</scope>
</reference>
<name>A0AA86T2X7_9FABA</name>
<accession>A0AA86T2X7</accession>
<dbReference type="Gramene" id="rna-AYBTSS11_LOCUS28016">
    <property type="protein sequence ID" value="CAJ1975889.1"/>
    <property type="gene ID" value="gene-AYBTSS11_LOCUS28016"/>
</dbReference>
<dbReference type="Proteomes" id="UP001189624">
    <property type="component" value="Chromosome 9"/>
</dbReference>
<evidence type="ECO:0000313" key="1">
    <source>
        <dbReference type="EMBL" id="CAJ1975889.1"/>
    </source>
</evidence>
<dbReference type="AlphaFoldDB" id="A0AA86T2X7"/>
<proteinExistence type="predicted"/>